<dbReference type="Proteomes" id="UP000186922">
    <property type="component" value="Unassembled WGS sequence"/>
</dbReference>
<proteinExistence type="predicted"/>
<evidence type="ECO:0000313" key="1">
    <source>
        <dbReference type="EMBL" id="GAU94687.1"/>
    </source>
</evidence>
<dbReference type="AlphaFoldDB" id="A0A1D1V4T6"/>
<comment type="caution">
    <text evidence="1">The sequence shown here is derived from an EMBL/GenBank/DDBJ whole genome shotgun (WGS) entry which is preliminary data.</text>
</comment>
<accession>A0A1D1V4T6</accession>
<organism evidence="1 2">
    <name type="scientific">Ramazzottius varieornatus</name>
    <name type="common">Water bear</name>
    <name type="synonym">Tardigrade</name>
    <dbReference type="NCBI Taxonomy" id="947166"/>
    <lineage>
        <taxon>Eukaryota</taxon>
        <taxon>Metazoa</taxon>
        <taxon>Ecdysozoa</taxon>
        <taxon>Tardigrada</taxon>
        <taxon>Eutardigrada</taxon>
        <taxon>Parachela</taxon>
        <taxon>Hypsibioidea</taxon>
        <taxon>Ramazzottiidae</taxon>
        <taxon>Ramazzottius</taxon>
    </lineage>
</organism>
<keyword evidence="2" id="KW-1185">Reference proteome</keyword>
<sequence>MDDAQPGCKDSPVEFPPSSYCIYQHGRLKNGIIPANCPIGFNWSWLALDEINGGNVSHGGAVPLGEFF</sequence>
<gene>
    <name evidence="1" type="primary">RvY_06412-1</name>
    <name evidence="1" type="synonym">RvY_06412.1</name>
    <name evidence="1" type="ORF">RvY_06412</name>
</gene>
<name>A0A1D1V4T6_RAMVA</name>
<dbReference type="EMBL" id="BDGG01000002">
    <property type="protein sequence ID" value="GAU94687.1"/>
    <property type="molecule type" value="Genomic_DNA"/>
</dbReference>
<reference evidence="1 2" key="1">
    <citation type="journal article" date="2016" name="Nat. Commun.">
        <title>Extremotolerant tardigrade genome and improved radiotolerance of human cultured cells by tardigrade-unique protein.</title>
        <authorList>
            <person name="Hashimoto T."/>
            <person name="Horikawa D.D."/>
            <person name="Saito Y."/>
            <person name="Kuwahara H."/>
            <person name="Kozuka-Hata H."/>
            <person name="Shin-I T."/>
            <person name="Minakuchi Y."/>
            <person name="Ohishi K."/>
            <person name="Motoyama A."/>
            <person name="Aizu T."/>
            <person name="Enomoto A."/>
            <person name="Kondo K."/>
            <person name="Tanaka S."/>
            <person name="Hara Y."/>
            <person name="Koshikawa S."/>
            <person name="Sagara H."/>
            <person name="Miura T."/>
            <person name="Yokobori S."/>
            <person name="Miyagawa K."/>
            <person name="Suzuki Y."/>
            <person name="Kubo T."/>
            <person name="Oyama M."/>
            <person name="Kohara Y."/>
            <person name="Fujiyama A."/>
            <person name="Arakawa K."/>
            <person name="Katayama T."/>
            <person name="Toyoda A."/>
            <person name="Kunieda T."/>
        </authorList>
    </citation>
    <scope>NUCLEOTIDE SEQUENCE [LARGE SCALE GENOMIC DNA]</scope>
    <source>
        <strain evidence="1 2">YOKOZUNA-1</strain>
    </source>
</reference>
<evidence type="ECO:0000313" key="2">
    <source>
        <dbReference type="Proteomes" id="UP000186922"/>
    </source>
</evidence>
<protein>
    <submittedName>
        <fullName evidence="1">Uncharacterized protein</fullName>
    </submittedName>
</protein>
<dbReference type="OrthoDB" id="6152292at2759"/>